<keyword evidence="2" id="KW-0808">Transferase</keyword>
<dbReference type="PROSITE" id="PS50925">
    <property type="entry name" value="BLUF"/>
    <property type="match status" value="1"/>
</dbReference>
<dbReference type="SUPFAM" id="SSF54975">
    <property type="entry name" value="Acylphosphatase/BLUF domain-like"/>
    <property type="match status" value="1"/>
</dbReference>
<dbReference type="EC" id="2.7.11.1" evidence="2"/>
<dbReference type="OrthoDB" id="196105at2"/>
<sequence>MDLGMGKVADSYSRACKNRIEAMLDGYIHSLNELASLDTLKNILYGVRVVIDYRNRHLTDFAEVHLENDPKARFFSVSVTRLDIVRDVRRVMRSAGFDEMKFDEDNMTLWIIIKRPSYDQRHELALEASRLERATRQAAANVKRDTLERLRAAVDREYIEEFDIKPTMETIETIYARTVEQITLITIRRRQQILGSFFVFESKEDEQLWEEERTTAHDKLFTIHDIDYNVKTVLPIKSGPKKKVPKPEKVKQIIYVSKPTDFSNGILKDVLRSAMANNAPLKVTGCLICRSDFYLQFLEGPKESIDALYEKILVDKRHTDIKRLRGKNVNGRVFGAWAMKYDFNKNWMWSPDQVKKGVLHKLKADEALAIFEKLAIKDAEKKKLLEEEQAAILAKTKPATKKKAANATAQT</sequence>
<name>D5BS69_PUNMI</name>
<evidence type="ECO:0000313" key="2">
    <source>
        <dbReference type="EMBL" id="ADE39116.1"/>
    </source>
</evidence>
<dbReference type="eggNOG" id="COG0233">
    <property type="taxonomic scope" value="Bacteria"/>
</dbReference>
<evidence type="ECO:0000259" key="1">
    <source>
        <dbReference type="PROSITE" id="PS50925"/>
    </source>
</evidence>
<evidence type="ECO:0000313" key="3">
    <source>
        <dbReference type="Proteomes" id="UP000007460"/>
    </source>
</evidence>
<dbReference type="SMART" id="SM01034">
    <property type="entry name" value="BLUF"/>
    <property type="match status" value="1"/>
</dbReference>
<accession>D5BS69</accession>
<protein>
    <submittedName>
        <fullName evidence="2">BLUF domain protein</fullName>
        <ecNumber evidence="2">2.7.11.1</ecNumber>
    </submittedName>
</protein>
<dbReference type="SUPFAM" id="SSF55194">
    <property type="entry name" value="Ribosome recycling factor, RRF"/>
    <property type="match status" value="1"/>
</dbReference>
<dbReference type="GO" id="GO:0009882">
    <property type="term" value="F:blue light photoreceptor activity"/>
    <property type="evidence" value="ECO:0007669"/>
    <property type="project" value="InterPro"/>
</dbReference>
<dbReference type="HOGENOM" id="CLU_668817_0_0_5"/>
<gene>
    <name evidence="2" type="ordered locus">SAR116_0873</name>
</gene>
<feature type="domain" description="BLUF" evidence="1">
    <location>
        <begin position="250"/>
        <end position="340"/>
    </location>
</feature>
<proteinExistence type="predicted"/>
<dbReference type="InterPro" id="IPR007024">
    <property type="entry name" value="BLUF_domain"/>
</dbReference>
<dbReference type="Pfam" id="PF04940">
    <property type="entry name" value="BLUF"/>
    <property type="match status" value="1"/>
</dbReference>
<dbReference type="InterPro" id="IPR036191">
    <property type="entry name" value="RRF_sf"/>
</dbReference>
<dbReference type="InterPro" id="IPR036046">
    <property type="entry name" value="Acylphosphatase-like_dom_sf"/>
</dbReference>
<dbReference type="AlphaFoldDB" id="D5BS69"/>
<dbReference type="GO" id="GO:0004674">
    <property type="term" value="F:protein serine/threonine kinase activity"/>
    <property type="evidence" value="ECO:0007669"/>
    <property type="project" value="UniProtKB-EC"/>
</dbReference>
<dbReference type="STRING" id="488538.SAR116_0873"/>
<dbReference type="InterPro" id="IPR023584">
    <property type="entry name" value="Ribosome_recyc_fac_dom"/>
</dbReference>
<dbReference type="EMBL" id="CP001751">
    <property type="protein sequence ID" value="ADE39116.1"/>
    <property type="molecule type" value="Genomic_DNA"/>
</dbReference>
<dbReference type="Gene3D" id="3.30.70.100">
    <property type="match status" value="1"/>
</dbReference>
<dbReference type="KEGG" id="apb:SAR116_0873"/>
<dbReference type="Gene3D" id="1.10.132.20">
    <property type="entry name" value="Ribosome-recycling factor"/>
    <property type="match status" value="1"/>
</dbReference>
<organism evidence="2 3">
    <name type="scientific">Puniceispirillum marinum (strain IMCC1322)</name>
    <dbReference type="NCBI Taxonomy" id="488538"/>
    <lineage>
        <taxon>Bacteria</taxon>
        <taxon>Pseudomonadati</taxon>
        <taxon>Pseudomonadota</taxon>
        <taxon>Alphaproteobacteria</taxon>
        <taxon>Candidatus Puniceispirillales</taxon>
        <taxon>Candidatus Puniceispirillaceae</taxon>
        <taxon>Candidatus Puniceispirillum</taxon>
    </lineage>
</organism>
<dbReference type="Gene3D" id="3.30.1360.40">
    <property type="match status" value="1"/>
</dbReference>
<reference evidence="2 3" key="1">
    <citation type="journal article" date="2010" name="J. Bacteriol.">
        <title>Complete genome sequence of "Candidatus Puniceispirillum marinum" IMCC1322, a representative of the SAR116 clade in the Alphaproteobacteria.</title>
        <authorList>
            <person name="Oh H.M."/>
            <person name="Kwon K.K."/>
            <person name="Kang I."/>
            <person name="Kang S.G."/>
            <person name="Lee J.H."/>
            <person name="Kim S.J."/>
            <person name="Cho J.C."/>
        </authorList>
    </citation>
    <scope>NUCLEOTIDE SEQUENCE [LARGE SCALE GENOMIC DNA]</scope>
    <source>
        <strain evidence="2 3">IMCC1322</strain>
    </source>
</reference>
<keyword evidence="3" id="KW-1185">Reference proteome</keyword>
<dbReference type="GO" id="GO:0071949">
    <property type="term" value="F:FAD binding"/>
    <property type="evidence" value="ECO:0007669"/>
    <property type="project" value="InterPro"/>
</dbReference>
<dbReference type="Proteomes" id="UP000007460">
    <property type="component" value="Chromosome"/>
</dbReference>
<dbReference type="Pfam" id="PF01765">
    <property type="entry name" value="RRF"/>
    <property type="match status" value="1"/>
</dbReference>